<dbReference type="PANTHER" id="PTHR46579">
    <property type="entry name" value="F5/8 TYPE C DOMAIN-CONTAINING PROTEIN-RELATED"/>
    <property type="match status" value="1"/>
</dbReference>
<name>A0A162N9C9_PHYB8</name>
<dbReference type="RefSeq" id="XP_018285104.1">
    <property type="nucleotide sequence ID" value="XM_018442949.1"/>
</dbReference>
<reference evidence="2" key="1">
    <citation type="submission" date="2015-06" db="EMBL/GenBank/DDBJ databases">
        <title>Expansion of signal transduction pathways in fungi by whole-genome duplication.</title>
        <authorList>
            <consortium name="DOE Joint Genome Institute"/>
            <person name="Corrochano L.M."/>
            <person name="Kuo A."/>
            <person name="Marcet-Houben M."/>
            <person name="Polaino S."/>
            <person name="Salamov A."/>
            <person name="Villalobos J.M."/>
            <person name="Alvarez M.I."/>
            <person name="Avalos J."/>
            <person name="Benito E.P."/>
            <person name="Benoit I."/>
            <person name="Burger G."/>
            <person name="Camino L.P."/>
            <person name="Canovas D."/>
            <person name="Cerda-Olmedo E."/>
            <person name="Cheng J.-F."/>
            <person name="Dominguez A."/>
            <person name="Elias M."/>
            <person name="Eslava A.P."/>
            <person name="Glaser F."/>
            <person name="Grimwood J."/>
            <person name="Gutierrez G."/>
            <person name="Heitman J."/>
            <person name="Henrissat B."/>
            <person name="Iturriaga E.A."/>
            <person name="Lang B.F."/>
            <person name="Lavin J.L."/>
            <person name="Lee S."/>
            <person name="Li W."/>
            <person name="Lindquist E."/>
            <person name="Lopez-Garcia S."/>
            <person name="Luque E.M."/>
            <person name="Marcos A.T."/>
            <person name="Martin J."/>
            <person name="McCluskey K."/>
            <person name="Medina H.R."/>
            <person name="Miralles-Duran A."/>
            <person name="Miyazaki A."/>
            <person name="Munoz-Torres E."/>
            <person name="Oguiza J.A."/>
            <person name="Ohm R."/>
            <person name="Olmedo M."/>
            <person name="Orejas M."/>
            <person name="Ortiz-Castellanos L."/>
            <person name="Pisabarro A.G."/>
            <person name="Rodriguez-Romero J."/>
            <person name="Ruiz-Herrera J."/>
            <person name="Ruiz-Vazquez R."/>
            <person name="Sanz C."/>
            <person name="Schackwitz W."/>
            <person name="Schmutz J."/>
            <person name="Shahriari M."/>
            <person name="Shelest E."/>
            <person name="Silva-Franco F."/>
            <person name="Soanes D."/>
            <person name="Syed K."/>
            <person name="Tagua V.G."/>
            <person name="Talbot N.J."/>
            <person name="Thon M."/>
            <person name="De vries R.P."/>
            <person name="Wiebenga A."/>
            <person name="Yadav J.S."/>
            <person name="Braun E.L."/>
            <person name="Baker S."/>
            <person name="Garre V."/>
            <person name="Horwitz B."/>
            <person name="Torres-Martinez S."/>
            <person name="Idnurm A."/>
            <person name="Herrera-Estrella A."/>
            <person name="Gabaldon T."/>
            <person name="Grigoriev I.V."/>
        </authorList>
    </citation>
    <scope>NUCLEOTIDE SEQUENCE [LARGE SCALE GENOMIC DNA]</scope>
    <source>
        <strain evidence="2">NRRL 1555(-)</strain>
    </source>
</reference>
<keyword evidence="2" id="KW-1185">Reference proteome</keyword>
<dbReference type="EMBL" id="KV441026">
    <property type="protein sequence ID" value="OAD67064.1"/>
    <property type="molecule type" value="Genomic_DNA"/>
</dbReference>
<evidence type="ECO:0000313" key="1">
    <source>
        <dbReference type="EMBL" id="OAD67064.1"/>
    </source>
</evidence>
<dbReference type="AlphaFoldDB" id="A0A162N9C9"/>
<sequence>MTLFNVIFQAFYLVQAGGTAMLKFFRHLLVAFDKDTNLPLTIDALKTMTGFNFMTKSIVKYTVCNKCFAIYLPGNRQPNCTFEKYTTTPPTYCGNPLFSDTEADRAVPLMVFPYNSLKNALAQHFAKPGFEHQIVQWRSRETVNSTLLDVYDGAMWSELLDEDDEPFVNHDHSLMLTLNTAGFTGFASTNACHICKHHFTVVAGTSKINYSGFDHENWVSRTKEENATEAEMWFCAESDAERAVLEKQHGTRFSELHRLHYFDPVRCTIVDPMHNLFLGTAKRMISVWKDLRYLPTAVLVRMQRLADGILVPPGYAVLSTKIESGFPYMKADKWQSWCLIYLLVVLKDALPEDDYKNWTLFVKACRKLTSPSVTYSEIDSAHQLLGEFGKECETLYGESSIMPNMHLHMHLHESMLNFGPVYTFWLYSFERYNGKLKNIKTNHRNGLEVTFIRVFLEKAFIGSFLRAYSTNLSSPLIEFLEGVAQVKSNSDSSSPLNLDAGHPPALPFSLAMFQQAATNPWYNVTGSEALPPTTLPIKLQPLTMMKDDHYQWLFEFYVKAYQSTSVSFCAVGRIPIGEDVFVNNRIQKVKKISLLGQEYCSGKKKKRGSFVRVLFLERTNDDVSEFPGQIEYLFTHTIKIGGVKRVSMFAFIKWFPAYHSSSHQPLADQGLQLWDKGFMEEDALCIVPVHPNNI</sequence>
<evidence type="ECO:0000313" key="2">
    <source>
        <dbReference type="Proteomes" id="UP000077315"/>
    </source>
</evidence>
<gene>
    <name evidence="1" type="ORF">PHYBLDRAFT_73932</name>
</gene>
<dbReference type="OrthoDB" id="2285201at2759"/>
<evidence type="ECO:0008006" key="3">
    <source>
        <dbReference type="Google" id="ProtNLM"/>
    </source>
</evidence>
<dbReference type="STRING" id="763407.A0A162N9C9"/>
<accession>A0A162N9C9</accession>
<dbReference type="InParanoid" id="A0A162N9C9"/>
<organism evidence="1 2">
    <name type="scientific">Phycomyces blakesleeanus (strain ATCC 8743b / DSM 1359 / FGSC 10004 / NBRC 33097 / NRRL 1555)</name>
    <dbReference type="NCBI Taxonomy" id="763407"/>
    <lineage>
        <taxon>Eukaryota</taxon>
        <taxon>Fungi</taxon>
        <taxon>Fungi incertae sedis</taxon>
        <taxon>Mucoromycota</taxon>
        <taxon>Mucoromycotina</taxon>
        <taxon>Mucoromycetes</taxon>
        <taxon>Mucorales</taxon>
        <taxon>Phycomycetaceae</taxon>
        <taxon>Phycomyces</taxon>
    </lineage>
</organism>
<dbReference type="GeneID" id="29003855"/>
<protein>
    <recommendedName>
        <fullName evidence="3">Transposase domain-containing protein</fullName>
    </recommendedName>
</protein>
<proteinExistence type="predicted"/>
<dbReference type="PANTHER" id="PTHR46579:SF2">
    <property type="entry name" value="C2H2-TYPE DOMAIN-CONTAINING PROTEIN"/>
    <property type="match status" value="1"/>
</dbReference>
<dbReference type="Proteomes" id="UP000077315">
    <property type="component" value="Unassembled WGS sequence"/>
</dbReference>
<dbReference type="VEuPathDB" id="FungiDB:PHYBLDRAFT_73932"/>